<dbReference type="PANTHER" id="PTHR36504">
    <property type="entry name" value="LIPOPOLYSACCHARIDE EXPORT SYSTEM PROTEIN LPTA"/>
    <property type="match status" value="1"/>
</dbReference>
<feature type="domain" description="Organic solvent tolerance-like N-terminal" evidence="5">
    <location>
        <begin position="40"/>
        <end position="177"/>
    </location>
</feature>
<dbReference type="AlphaFoldDB" id="A0A843YY20"/>
<dbReference type="GO" id="GO:0015920">
    <property type="term" value="P:lipopolysaccharide transport"/>
    <property type="evidence" value="ECO:0007669"/>
    <property type="project" value="UniProtKB-UniRule"/>
</dbReference>
<comment type="similarity">
    <text evidence="4">Belongs to the LptA family.</text>
</comment>
<dbReference type="PANTHER" id="PTHR36504:SF1">
    <property type="entry name" value="LIPOPOLYSACCHARIDE EXPORT SYSTEM PROTEIN LPTA"/>
    <property type="match status" value="1"/>
</dbReference>
<comment type="subunit">
    <text evidence="4">Component of the lipopolysaccharide transport and assembly complex.</text>
</comment>
<proteinExistence type="inferred from homology"/>
<dbReference type="InterPro" id="IPR005653">
    <property type="entry name" value="OstA-like_N"/>
</dbReference>
<reference evidence="6 7" key="1">
    <citation type="submission" date="2019-10" db="EMBL/GenBank/DDBJ databases">
        <title>Glaciimonas soli sp. nov., a psychrophilic bacterium isolated from the forest soil of a high elevation mountain in Taiwan.</title>
        <authorList>
            <person name="Wang L.-T."/>
            <person name="Shieh W.Y."/>
        </authorList>
    </citation>
    <scope>NUCLEOTIDE SEQUENCE [LARGE SCALE GENOMIC DNA]</scope>
    <source>
        <strain evidence="6 7">GS1</strain>
    </source>
</reference>
<keyword evidence="7" id="KW-1185">Reference proteome</keyword>
<evidence type="ECO:0000256" key="4">
    <source>
        <dbReference type="HAMAP-Rule" id="MF_01914"/>
    </source>
</evidence>
<evidence type="ECO:0000259" key="5">
    <source>
        <dbReference type="Pfam" id="PF03968"/>
    </source>
</evidence>
<sequence precursor="true">MKRIFSALSTFSLASAFLALQLAAMPIAHAEKADSEKPTNIEADQFTMDDVKQVKTFTGNVIMTRGSMKMTGAKVVVTTDPAGYQFAVLYAAPGDFAKFSQKRDSDPNVASPPNLWIDGQAADRIEYDDKTEIAKLYKDAQMRRLELPKGATMADVKPQDIKVTDKVNGQFILYDSRAEFYSVNNTVDGVSKPGAGRITAVLQPKPKQP</sequence>
<dbReference type="HAMAP" id="MF_01914">
    <property type="entry name" value="LPS_assembly_LptA"/>
    <property type="match status" value="1"/>
</dbReference>
<keyword evidence="1 4" id="KW-0813">Transport</keyword>
<dbReference type="RefSeq" id="WP_153236301.1">
    <property type="nucleotide sequence ID" value="NZ_WINI01000014.1"/>
</dbReference>
<dbReference type="GO" id="GO:0001530">
    <property type="term" value="F:lipopolysaccharide binding"/>
    <property type="evidence" value="ECO:0007669"/>
    <property type="project" value="InterPro"/>
</dbReference>
<feature type="signal peptide" evidence="4">
    <location>
        <begin position="1"/>
        <end position="30"/>
    </location>
</feature>
<dbReference type="Pfam" id="PF03968">
    <property type="entry name" value="LptD_N"/>
    <property type="match status" value="1"/>
</dbReference>
<dbReference type="GO" id="GO:0017089">
    <property type="term" value="F:glycolipid transfer activity"/>
    <property type="evidence" value="ECO:0007669"/>
    <property type="project" value="TreeGrafter"/>
</dbReference>
<dbReference type="OrthoDB" id="5294855at2"/>
<dbReference type="GO" id="GO:0009279">
    <property type="term" value="C:cell outer membrane"/>
    <property type="evidence" value="ECO:0007669"/>
    <property type="project" value="TreeGrafter"/>
</dbReference>
<evidence type="ECO:0000313" key="6">
    <source>
        <dbReference type="EMBL" id="MQR02673.1"/>
    </source>
</evidence>
<keyword evidence="2 4" id="KW-0732">Signal</keyword>
<dbReference type="GO" id="GO:0030288">
    <property type="term" value="C:outer membrane-bounded periplasmic space"/>
    <property type="evidence" value="ECO:0007669"/>
    <property type="project" value="TreeGrafter"/>
</dbReference>
<keyword evidence="3 4" id="KW-0574">Periplasm</keyword>
<comment type="subcellular location">
    <subcellularLocation>
        <location evidence="4">Periplasm</location>
    </subcellularLocation>
</comment>
<dbReference type="Gene3D" id="2.60.450.10">
    <property type="entry name" value="Lipopolysaccharide (LPS) transport protein A like domain"/>
    <property type="match status" value="1"/>
</dbReference>
<dbReference type="InterPro" id="IPR014340">
    <property type="entry name" value="LptA"/>
</dbReference>
<gene>
    <name evidence="4 6" type="primary">lptA</name>
    <name evidence="6" type="ORF">GEV47_18505</name>
</gene>
<dbReference type="Proteomes" id="UP000451565">
    <property type="component" value="Unassembled WGS sequence"/>
</dbReference>
<protein>
    <recommendedName>
        <fullName evidence="4">Lipopolysaccharide export system protein LptA</fullName>
    </recommendedName>
</protein>
<feature type="chain" id="PRO_5033179426" description="Lipopolysaccharide export system protein LptA" evidence="4">
    <location>
        <begin position="31"/>
        <end position="209"/>
    </location>
</feature>
<evidence type="ECO:0000256" key="2">
    <source>
        <dbReference type="ARBA" id="ARBA00022729"/>
    </source>
</evidence>
<dbReference type="InterPro" id="IPR052037">
    <property type="entry name" value="LPS_export_LptA"/>
</dbReference>
<organism evidence="6 7">
    <name type="scientific">Glaciimonas soli</name>
    <dbReference type="NCBI Taxonomy" id="2590999"/>
    <lineage>
        <taxon>Bacteria</taxon>
        <taxon>Pseudomonadati</taxon>
        <taxon>Pseudomonadota</taxon>
        <taxon>Betaproteobacteria</taxon>
        <taxon>Burkholderiales</taxon>
        <taxon>Oxalobacteraceae</taxon>
        <taxon>Glaciimonas</taxon>
    </lineage>
</organism>
<comment type="caution">
    <text evidence="6">The sequence shown here is derived from an EMBL/GenBank/DDBJ whole genome shotgun (WGS) entry which is preliminary data.</text>
</comment>
<evidence type="ECO:0000313" key="7">
    <source>
        <dbReference type="Proteomes" id="UP000451565"/>
    </source>
</evidence>
<dbReference type="NCBIfam" id="TIGR03002">
    <property type="entry name" value="outer_YhbN_LptA"/>
    <property type="match status" value="1"/>
</dbReference>
<dbReference type="GO" id="GO:0043165">
    <property type="term" value="P:Gram-negative-bacterium-type cell outer membrane assembly"/>
    <property type="evidence" value="ECO:0007669"/>
    <property type="project" value="UniProtKB-UniRule"/>
</dbReference>
<evidence type="ECO:0000256" key="3">
    <source>
        <dbReference type="ARBA" id="ARBA00022764"/>
    </source>
</evidence>
<evidence type="ECO:0000256" key="1">
    <source>
        <dbReference type="ARBA" id="ARBA00022448"/>
    </source>
</evidence>
<name>A0A843YY20_9BURK</name>
<accession>A0A843YY20</accession>
<comment type="function">
    <text evidence="4">Involved in the assembly of lipopolysaccharide (LPS). Required for the translocation of LPS from the inner membrane to the outer membrane.</text>
</comment>
<dbReference type="EMBL" id="WINI01000014">
    <property type="protein sequence ID" value="MQR02673.1"/>
    <property type="molecule type" value="Genomic_DNA"/>
</dbReference>